<dbReference type="NCBIfam" id="TIGR04219">
    <property type="entry name" value="OMP_w_GlyGly"/>
    <property type="match status" value="1"/>
</dbReference>
<dbReference type="RefSeq" id="WP_289365947.1">
    <property type="nucleotide sequence ID" value="NZ_JAUCBP010000011.1"/>
</dbReference>
<dbReference type="InterPro" id="IPR026387">
    <property type="entry name" value="OMP_w_GlyGly"/>
</dbReference>
<dbReference type="Proteomes" id="UP001234343">
    <property type="component" value="Unassembled WGS sequence"/>
</dbReference>
<keyword evidence="1" id="KW-0732">Signal</keyword>
<organism evidence="2 3">
    <name type="scientific">Alteromonas arenosi</name>
    <dbReference type="NCBI Taxonomy" id="3055817"/>
    <lineage>
        <taxon>Bacteria</taxon>
        <taxon>Pseudomonadati</taxon>
        <taxon>Pseudomonadota</taxon>
        <taxon>Gammaproteobacteria</taxon>
        <taxon>Alteromonadales</taxon>
        <taxon>Alteromonadaceae</taxon>
        <taxon>Alteromonas/Salinimonas group</taxon>
        <taxon>Alteromonas</taxon>
    </lineage>
</organism>
<sequence length="251" mass="27207">MRLFKIAALALCTSATFNAHADTVLGIYAGAQGWDMSTSGGFSDESNVTQFGFDSETNSSFYAALEHPIPLIPNLKVINTTMDTSGNTVLTSSFTFDGELFTADTDVFTDVQLTTTDFILYYEIFDNDLVSIDLGVNGKYVDGSLLVSDSASSLTAEQAFTGIVPMGYSRVAFGLPFTGLGVYAEGSYLSFDDNTVSDFQVALTYSFIESLALDMTLQVGYRDTTVELEDLDDIYTDLSFDGAFAGIEFHF</sequence>
<dbReference type="EMBL" id="JAUCBP010000011">
    <property type="protein sequence ID" value="MDM7861431.1"/>
    <property type="molecule type" value="Genomic_DNA"/>
</dbReference>
<feature type="signal peptide" evidence="1">
    <location>
        <begin position="1"/>
        <end position="21"/>
    </location>
</feature>
<accession>A0ABT7SZ04</accession>
<evidence type="ECO:0000313" key="2">
    <source>
        <dbReference type="EMBL" id="MDM7861431.1"/>
    </source>
</evidence>
<evidence type="ECO:0000313" key="3">
    <source>
        <dbReference type="Proteomes" id="UP001234343"/>
    </source>
</evidence>
<reference evidence="2 3" key="1">
    <citation type="submission" date="2023-06" db="EMBL/GenBank/DDBJ databases">
        <title>Alteromonas sp. ASW11-36 isolated from intertidal sand.</title>
        <authorList>
            <person name="Li Y."/>
        </authorList>
    </citation>
    <scope>NUCLEOTIDE SEQUENCE [LARGE SCALE GENOMIC DNA]</scope>
    <source>
        <strain evidence="2 3">ASW11-36</strain>
    </source>
</reference>
<evidence type="ECO:0000256" key="1">
    <source>
        <dbReference type="SAM" id="SignalP"/>
    </source>
</evidence>
<keyword evidence="3" id="KW-1185">Reference proteome</keyword>
<comment type="caution">
    <text evidence="2">The sequence shown here is derived from an EMBL/GenBank/DDBJ whole genome shotgun (WGS) entry which is preliminary data.</text>
</comment>
<gene>
    <name evidence="2" type="ORF">QTP81_12590</name>
</gene>
<proteinExistence type="predicted"/>
<name>A0ABT7SZ04_9ALTE</name>
<feature type="chain" id="PRO_5047295856" evidence="1">
    <location>
        <begin position="22"/>
        <end position="251"/>
    </location>
</feature>
<protein>
    <submittedName>
        <fullName evidence="2">TIGR04219 family outer membrane beta-barrel protein</fullName>
    </submittedName>
</protein>